<dbReference type="PROSITE" id="PS50262">
    <property type="entry name" value="G_PROTEIN_RECEP_F1_2"/>
    <property type="match status" value="1"/>
</dbReference>
<evidence type="ECO:0000256" key="1">
    <source>
        <dbReference type="ARBA" id="ARBA00004141"/>
    </source>
</evidence>
<feature type="transmembrane region" description="Helical" evidence="5">
    <location>
        <begin position="199"/>
        <end position="222"/>
    </location>
</feature>
<dbReference type="GO" id="GO:0004930">
    <property type="term" value="F:G protein-coupled receptor activity"/>
    <property type="evidence" value="ECO:0007669"/>
    <property type="project" value="TreeGrafter"/>
</dbReference>
<feature type="transmembrane region" description="Helical" evidence="5">
    <location>
        <begin position="316"/>
        <end position="339"/>
    </location>
</feature>
<proteinExistence type="predicted"/>
<dbReference type="PANTHER" id="PTHR23112">
    <property type="entry name" value="G PROTEIN-COUPLED RECEPTOR 157-RELATED"/>
    <property type="match status" value="1"/>
</dbReference>
<dbReference type="AlphaFoldDB" id="A0AAD3H7F4"/>
<evidence type="ECO:0000259" key="6">
    <source>
        <dbReference type="PROSITE" id="PS50262"/>
    </source>
</evidence>
<dbReference type="GO" id="GO:0007189">
    <property type="term" value="P:adenylate cyclase-activating G protein-coupled receptor signaling pathway"/>
    <property type="evidence" value="ECO:0007669"/>
    <property type="project" value="TreeGrafter"/>
</dbReference>
<feature type="transmembrane region" description="Helical" evidence="5">
    <location>
        <begin position="351"/>
        <end position="371"/>
    </location>
</feature>
<evidence type="ECO:0000313" key="7">
    <source>
        <dbReference type="EMBL" id="GFH53387.1"/>
    </source>
</evidence>
<feature type="domain" description="G-protein coupled receptors family 1 profile" evidence="6">
    <location>
        <begin position="30"/>
        <end position="371"/>
    </location>
</feature>
<dbReference type="EMBL" id="BLLK01000047">
    <property type="protein sequence ID" value="GFH53387.1"/>
    <property type="molecule type" value="Genomic_DNA"/>
</dbReference>
<reference evidence="7 8" key="1">
    <citation type="journal article" date="2021" name="Sci. Rep.">
        <title>The genome of the diatom Chaetoceros tenuissimus carries an ancient integrated fragment of an extant virus.</title>
        <authorList>
            <person name="Hongo Y."/>
            <person name="Kimura K."/>
            <person name="Takaki Y."/>
            <person name="Yoshida Y."/>
            <person name="Baba S."/>
            <person name="Kobayashi G."/>
            <person name="Nagasaki K."/>
            <person name="Hano T."/>
            <person name="Tomaru Y."/>
        </authorList>
    </citation>
    <scope>NUCLEOTIDE SEQUENCE [LARGE SCALE GENOMIC DNA]</scope>
    <source>
        <strain evidence="7 8">NIES-3715</strain>
    </source>
</reference>
<evidence type="ECO:0000313" key="8">
    <source>
        <dbReference type="Proteomes" id="UP001054902"/>
    </source>
</evidence>
<evidence type="ECO:0000256" key="5">
    <source>
        <dbReference type="SAM" id="Phobius"/>
    </source>
</evidence>
<keyword evidence="2 5" id="KW-0812">Transmembrane</keyword>
<accession>A0AAD3H7F4</accession>
<evidence type="ECO:0000256" key="3">
    <source>
        <dbReference type="ARBA" id="ARBA00022989"/>
    </source>
</evidence>
<evidence type="ECO:0000256" key="2">
    <source>
        <dbReference type="ARBA" id="ARBA00022692"/>
    </source>
</evidence>
<dbReference type="GO" id="GO:0005886">
    <property type="term" value="C:plasma membrane"/>
    <property type="evidence" value="ECO:0007669"/>
    <property type="project" value="TreeGrafter"/>
</dbReference>
<comment type="caution">
    <text evidence="7">The sequence shown here is derived from an EMBL/GenBank/DDBJ whole genome shotgun (WGS) entry which is preliminary data.</text>
</comment>
<feature type="transmembrane region" description="Helical" evidence="5">
    <location>
        <begin position="20"/>
        <end position="39"/>
    </location>
</feature>
<sequence length="512" mass="57790">MSSLQTLPYKIFNQQLAIRTTSASISCFMSFLLLVMILWNQDGLKSPYSRIIFFISIGDILQSLGIIIGPHAIPKEYSDLGAYWAKGTTGTCDVAGIITALGSIYLVPFYTLLLSYYFLKRVKDKVSPAQFTRSYEKKIHALIWVSGVVACIYAYIKKLMNPNEEGQVCLIFDTREEFECALRDDPNEECTRGKLYRGLVILAVGPVLLTLLLLVLNLARFISFVYRSERLMYLEALDEKERKAKIAEKQARSASFISNDTPQEQILSETAITNEPANNNENEQEANDSPEKKSCCWIKCGKKDTEKKKQSLTRKALIQSSMYIVTFFVTYFSVIIVFLLLDFNGGNVPIWIRWLQSALYPLNGLFTMLIYTRPKVQQVRRNFPEIADLSYVVLLLIVIFSGGETPKEIDLGSSYYREEGSTDENEQNFIDDDHHINIQDQQAIDDLFAKYQISSVGDDDSIFAKIGKVSKVIRLSSKKESSRGRSGNVSAGDNGISYDEGVNSFNSSVMDT</sequence>
<keyword evidence="3 5" id="KW-1133">Transmembrane helix</keyword>
<dbReference type="Proteomes" id="UP001054902">
    <property type="component" value="Unassembled WGS sequence"/>
</dbReference>
<organism evidence="7 8">
    <name type="scientific">Chaetoceros tenuissimus</name>
    <dbReference type="NCBI Taxonomy" id="426638"/>
    <lineage>
        <taxon>Eukaryota</taxon>
        <taxon>Sar</taxon>
        <taxon>Stramenopiles</taxon>
        <taxon>Ochrophyta</taxon>
        <taxon>Bacillariophyta</taxon>
        <taxon>Coscinodiscophyceae</taxon>
        <taxon>Chaetocerotophycidae</taxon>
        <taxon>Chaetocerotales</taxon>
        <taxon>Chaetocerotaceae</taxon>
        <taxon>Chaetoceros</taxon>
    </lineage>
</organism>
<keyword evidence="8" id="KW-1185">Reference proteome</keyword>
<feature type="transmembrane region" description="Helical" evidence="5">
    <location>
        <begin position="51"/>
        <end position="74"/>
    </location>
</feature>
<gene>
    <name evidence="7" type="ORF">CTEN210_09863</name>
</gene>
<keyword evidence="4 5" id="KW-0472">Membrane</keyword>
<feature type="transmembrane region" description="Helical" evidence="5">
    <location>
        <begin position="94"/>
        <end position="119"/>
    </location>
</feature>
<dbReference type="SUPFAM" id="SSF81321">
    <property type="entry name" value="Family A G protein-coupled receptor-like"/>
    <property type="match status" value="1"/>
</dbReference>
<comment type="subcellular location">
    <subcellularLocation>
        <location evidence="1">Membrane</location>
        <topology evidence="1">Multi-pass membrane protein</topology>
    </subcellularLocation>
</comment>
<name>A0AAD3H7F4_9STRA</name>
<feature type="transmembrane region" description="Helical" evidence="5">
    <location>
        <begin position="139"/>
        <end position="156"/>
    </location>
</feature>
<dbReference type="PANTHER" id="PTHR23112:SF0">
    <property type="entry name" value="TRANSMEMBRANE PROTEIN 116"/>
    <property type="match status" value="1"/>
</dbReference>
<dbReference type="Gene3D" id="1.20.1070.10">
    <property type="entry name" value="Rhodopsin 7-helix transmembrane proteins"/>
    <property type="match status" value="1"/>
</dbReference>
<evidence type="ECO:0000256" key="4">
    <source>
        <dbReference type="ARBA" id="ARBA00023136"/>
    </source>
</evidence>
<dbReference type="InterPro" id="IPR017452">
    <property type="entry name" value="GPCR_Rhodpsn_7TM"/>
</dbReference>
<protein>
    <recommendedName>
        <fullName evidence="6">G-protein coupled receptors family 1 profile domain-containing protein</fullName>
    </recommendedName>
</protein>